<dbReference type="GO" id="GO:0004792">
    <property type="term" value="F:thiosulfate-cyanide sulfurtransferase activity"/>
    <property type="evidence" value="ECO:0007669"/>
    <property type="project" value="TreeGrafter"/>
</dbReference>
<evidence type="ECO:0000313" key="2">
    <source>
        <dbReference type="EMBL" id="CCE63966.1"/>
    </source>
</evidence>
<feature type="domain" description="Rhodanese" evidence="1">
    <location>
        <begin position="39"/>
        <end position="140"/>
    </location>
</feature>
<organism evidence="2 3">
    <name type="scientific">Tetrapisispora phaffii (strain ATCC 24235 / CBS 4417 / NBRC 1672 / NRRL Y-8282 / UCD 70-5)</name>
    <name type="common">Yeast</name>
    <name type="synonym">Fabospora phaffii</name>
    <dbReference type="NCBI Taxonomy" id="1071381"/>
    <lineage>
        <taxon>Eukaryota</taxon>
        <taxon>Fungi</taxon>
        <taxon>Dikarya</taxon>
        <taxon>Ascomycota</taxon>
        <taxon>Saccharomycotina</taxon>
        <taxon>Saccharomycetes</taxon>
        <taxon>Saccharomycetales</taxon>
        <taxon>Saccharomycetaceae</taxon>
        <taxon>Tetrapisispora</taxon>
    </lineage>
</organism>
<dbReference type="eggNOG" id="KOG1530">
    <property type="taxonomic scope" value="Eukaryota"/>
</dbReference>
<name>G8BVN8_TETPH</name>
<dbReference type="Gene3D" id="3.40.250.10">
    <property type="entry name" value="Rhodanese-like domain"/>
    <property type="match status" value="1"/>
</dbReference>
<dbReference type="EMBL" id="HE612862">
    <property type="protein sequence ID" value="CCE63966.1"/>
    <property type="molecule type" value="Genomic_DNA"/>
</dbReference>
<dbReference type="GO" id="GO:0005739">
    <property type="term" value="C:mitochondrion"/>
    <property type="evidence" value="ECO:0007669"/>
    <property type="project" value="TreeGrafter"/>
</dbReference>
<dbReference type="AlphaFoldDB" id="G8BVN8"/>
<dbReference type="PANTHER" id="PTHR44086:SF10">
    <property type="entry name" value="THIOSULFATE SULFURTRANSFERASE_RHODANESE-LIKE DOMAIN-CONTAINING PROTEIN 3"/>
    <property type="match status" value="1"/>
</dbReference>
<dbReference type="Proteomes" id="UP000005666">
    <property type="component" value="Chromosome 7"/>
</dbReference>
<dbReference type="PROSITE" id="PS50206">
    <property type="entry name" value="RHODANESE_3"/>
    <property type="match status" value="1"/>
</dbReference>
<accession>G8BVN8</accession>
<evidence type="ECO:0000313" key="3">
    <source>
        <dbReference type="Proteomes" id="UP000005666"/>
    </source>
</evidence>
<dbReference type="CDD" id="cd01519">
    <property type="entry name" value="RHOD_HSP67B2"/>
    <property type="match status" value="1"/>
</dbReference>
<dbReference type="InterPro" id="IPR001763">
    <property type="entry name" value="Rhodanese-like_dom"/>
</dbReference>
<dbReference type="Pfam" id="PF00581">
    <property type="entry name" value="Rhodanese"/>
    <property type="match status" value="1"/>
</dbReference>
<proteinExistence type="predicted"/>
<dbReference type="STRING" id="1071381.G8BVN8"/>
<keyword evidence="3" id="KW-1185">Reference proteome</keyword>
<dbReference type="KEGG" id="tpf:TPHA_0G01290"/>
<gene>
    <name evidence="2" type="primary">TPHA0G01290</name>
    <name evidence="2" type="ordered locus">TPHA_0G01290</name>
</gene>
<dbReference type="GeneID" id="11535723"/>
<dbReference type="InterPro" id="IPR036873">
    <property type="entry name" value="Rhodanese-like_dom_sf"/>
</dbReference>
<dbReference type="SMART" id="SM00450">
    <property type="entry name" value="RHOD"/>
    <property type="match status" value="1"/>
</dbReference>
<reference evidence="2 3" key="1">
    <citation type="journal article" date="2011" name="Proc. Natl. Acad. Sci. U.S.A.">
        <title>Evolutionary erosion of yeast sex chromosomes by mating-type switching accidents.</title>
        <authorList>
            <person name="Gordon J.L."/>
            <person name="Armisen D."/>
            <person name="Proux-Wera E."/>
            <person name="Oheigeartaigh S.S."/>
            <person name="Byrne K.P."/>
            <person name="Wolfe K.H."/>
        </authorList>
    </citation>
    <scope>NUCLEOTIDE SEQUENCE [LARGE SCALE GENOMIC DNA]</scope>
    <source>
        <strain evidence="3">ATCC 24235 / CBS 4417 / NBRC 1672 / NRRL Y-8282 / UCD 70-5</strain>
    </source>
</reference>
<sequence>MWKAIVDSWNGNHQAVPQSAPIPGNTYDFDDMKALVAKHDPSVVLVDNREPSEYEVVHIPGSINIPYKSHPNGFALDGNAFQATFGVPKPDPKKELVFFCASGFRAGKSREVAYENGYKNTSIYPGSTNDWVSNGGDKLNL</sequence>
<dbReference type="PANTHER" id="PTHR44086">
    <property type="entry name" value="THIOSULFATE SULFURTRANSFERASE RDL2, MITOCHONDRIAL-RELATED"/>
    <property type="match status" value="1"/>
</dbReference>
<dbReference type="OrthoDB" id="566238at2759"/>
<evidence type="ECO:0000259" key="1">
    <source>
        <dbReference type="PROSITE" id="PS50206"/>
    </source>
</evidence>
<dbReference type="SUPFAM" id="SSF52821">
    <property type="entry name" value="Rhodanese/Cell cycle control phosphatase"/>
    <property type="match status" value="1"/>
</dbReference>
<dbReference type="HOGENOM" id="CLU_089574_0_2_1"/>
<dbReference type="RefSeq" id="XP_003686400.1">
    <property type="nucleotide sequence ID" value="XM_003686352.1"/>
</dbReference>
<protein>
    <recommendedName>
        <fullName evidence="1">Rhodanese domain-containing protein</fullName>
    </recommendedName>
</protein>
<dbReference type="OMA" id="FFCQMGR"/>